<dbReference type="Proteomes" id="UP001338125">
    <property type="component" value="Unassembled WGS sequence"/>
</dbReference>
<keyword evidence="1" id="KW-0472">Membrane</keyword>
<keyword evidence="1" id="KW-0812">Transmembrane</keyword>
<keyword evidence="3" id="KW-1185">Reference proteome</keyword>
<comment type="caution">
    <text evidence="2">The sequence shown here is derived from an EMBL/GenBank/DDBJ whole genome shotgun (WGS) entry which is preliminary data.</text>
</comment>
<name>A0ABR0S4H3_9HYPO</name>
<dbReference type="EMBL" id="JAVFKD010000016">
    <property type="protein sequence ID" value="KAK5987013.1"/>
    <property type="molecule type" value="Genomic_DNA"/>
</dbReference>
<evidence type="ECO:0000256" key="1">
    <source>
        <dbReference type="SAM" id="Phobius"/>
    </source>
</evidence>
<feature type="transmembrane region" description="Helical" evidence="1">
    <location>
        <begin position="75"/>
        <end position="100"/>
    </location>
</feature>
<sequence>MSPSPMKPPTTAECTIKVEVKVDRRGLPSPPPPFHQPGFIRRPVFLALPLPVTMRQRDETNGALRSRIENDDPSVTRIVLVTLAGIIFIAIPWVSFWFFWGYYLGSN</sequence>
<accession>A0ABR0S4H3</accession>
<proteinExistence type="predicted"/>
<gene>
    <name evidence="2" type="ORF">PT974_11128</name>
</gene>
<reference evidence="2 3" key="1">
    <citation type="submission" date="2024-01" db="EMBL/GenBank/DDBJ databases">
        <title>Complete genome of Cladobotryum mycophilum ATHUM6906.</title>
        <authorList>
            <person name="Christinaki A.C."/>
            <person name="Myridakis A.I."/>
            <person name="Kouvelis V.N."/>
        </authorList>
    </citation>
    <scope>NUCLEOTIDE SEQUENCE [LARGE SCALE GENOMIC DNA]</scope>
    <source>
        <strain evidence="2 3">ATHUM6906</strain>
    </source>
</reference>
<organism evidence="2 3">
    <name type="scientific">Cladobotryum mycophilum</name>
    <dbReference type="NCBI Taxonomy" id="491253"/>
    <lineage>
        <taxon>Eukaryota</taxon>
        <taxon>Fungi</taxon>
        <taxon>Dikarya</taxon>
        <taxon>Ascomycota</taxon>
        <taxon>Pezizomycotina</taxon>
        <taxon>Sordariomycetes</taxon>
        <taxon>Hypocreomycetidae</taxon>
        <taxon>Hypocreales</taxon>
        <taxon>Hypocreaceae</taxon>
        <taxon>Cladobotryum</taxon>
    </lineage>
</organism>
<protein>
    <submittedName>
        <fullName evidence="2">Uncharacterized protein</fullName>
    </submittedName>
</protein>
<evidence type="ECO:0000313" key="2">
    <source>
        <dbReference type="EMBL" id="KAK5987013.1"/>
    </source>
</evidence>
<evidence type="ECO:0000313" key="3">
    <source>
        <dbReference type="Proteomes" id="UP001338125"/>
    </source>
</evidence>
<keyword evidence="1" id="KW-1133">Transmembrane helix</keyword>